<dbReference type="RefSeq" id="WP_263060767.1">
    <property type="nucleotide sequence ID" value="NZ_JAOUSE010000002.1"/>
</dbReference>
<evidence type="ECO:0008006" key="3">
    <source>
        <dbReference type="Google" id="ProtNLM"/>
    </source>
</evidence>
<evidence type="ECO:0000313" key="1">
    <source>
        <dbReference type="EMBL" id="MCU9593109.1"/>
    </source>
</evidence>
<reference evidence="1 2" key="1">
    <citation type="submission" date="2022-10" db="EMBL/GenBank/DDBJ databases">
        <title>Description of Fervidibacillus gen. nov. in the family Fervidibacillaceae fam. nov. with two species, Fervidibacillus albus sp. nov., and Fervidibacillus halotolerans sp. nov., isolated from tidal flat sediments.</title>
        <authorList>
            <person name="Kwon K.K."/>
            <person name="Yang S.-H."/>
        </authorList>
    </citation>
    <scope>NUCLEOTIDE SEQUENCE [LARGE SCALE GENOMIC DNA]</scope>
    <source>
        <strain evidence="1 2">DSM 23332</strain>
    </source>
</reference>
<dbReference type="Proteomes" id="UP001208656">
    <property type="component" value="Unassembled WGS sequence"/>
</dbReference>
<keyword evidence="2" id="KW-1185">Reference proteome</keyword>
<name>A0ABT2WBP7_9BACI</name>
<protein>
    <recommendedName>
        <fullName evidence="3">Flagellar hook-length control protein FliK</fullName>
    </recommendedName>
</protein>
<accession>A0ABT2WBP7</accession>
<gene>
    <name evidence="1" type="ORF">OEV82_01395</name>
</gene>
<sequence>MHNYQLTSLSHVTNIQNSKLDQFPLQKGQIISGKVLYIDQQNIALLQVNNQKFLAKLEAPIDVLQNYYFQVQETVGKIQLKVLENVTNKESLLTFLQIPNNKKMNRFIQTWLNTNLPINRSIVHKALQWLQVAKNPESVLQIMKFMHQANLPFTNDIFKSLYSFHHGPSITTLLHHLHIQLEHLDQHQLYPLIQSLLGKSNGDLQGVNWGRGDNVHQALLFILNVIGYNAGVQIMNGKDKATTLKWQIMNLLQGDKQLSSNLKILAEQLIFKISGGQLQTINNDSFLQCTVALPIPLPEQVIDAQIQFRGKKDKNGQLNKDYCQIVFDLMLPNIGKLYAYMNVQNRVITIQMKSDLPHLEKVSKGLIAQLKKNLAKHGYTLSTIKFEKFQSQDKINNKHEKLPIYHSFRNVDVKI</sequence>
<evidence type="ECO:0000313" key="2">
    <source>
        <dbReference type="Proteomes" id="UP001208656"/>
    </source>
</evidence>
<comment type="caution">
    <text evidence="1">The sequence shown here is derived from an EMBL/GenBank/DDBJ whole genome shotgun (WGS) entry which is preliminary data.</text>
</comment>
<dbReference type="EMBL" id="JAOUSE010000002">
    <property type="protein sequence ID" value="MCU9593109.1"/>
    <property type="molecule type" value="Genomic_DNA"/>
</dbReference>
<proteinExistence type="predicted"/>
<organism evidence="1 2">
    <name type="scientific">Pallidibacillus thermolactis</name>
    <dbReference type="NCBI Taxonomy" id="251051"/>
    <lineage>
        <taxon>Bacteria</taxon>
        <taxon>Bacillati</taxon>
        <taxon>Bacillota</taxon>
        <taxon>Bacilli</taxon>
        <taxon>Bacillales</taxon>
        <taxon>Bacillaceae</taxon>
        <taxon>Pallidibacillus</taxon>
    </lineage>
</organism>